<dbReference type="InterPro" id="IPR024215">
    <property type="entry name" value="DUF3847"/>
</dbReference>
<comment type="caution">
    <text evidence="2">The sequence shown here is derived from an EMBL/GenBank/DDBJ whole genome shotgun (WGS) entry which is preliminary data.</text>
</comment>
<protein>
    <recommendedName>
        <fullName evidence="4">DUF3847 domain-containing protein</fullName>
    </recommendedName>
</protein>
<evidence type="ECO:0000256" key="1">
    <source>
        <dbReference type="SAM" id="Coils"/>
    </source>
</evidence>
<dbReference type="Proteomes" id="UP000767854">
    <property type="component" value="Unassembled WGS sequence"/>
</dbReference>
<keyword evidence="3" id="KW-1185">Reference proteome</keyword>
<evidence type="ECO:0000313" key="2">
    <source>
        <dbReference type="EMBL" id="MBM7561403.1"/>
    </source>
</evidence>
<organism evidence="2 3">
    <name type="scientific">Fusibacter tunisiensis</name>
    <dbReference type="NCBI Taxonomy" id="1008308"/>
    <lineage>
        <taxon>Bacteria</taxon>
        <taxon>Bacillati</taxon>
        <taxon>Bacillota</taxon>
        <taxon>Clostridia</taxon>
        <taxon>Eubacteriales</taxon>
        <taxon>Eubacteriales Family XII. Incertae Sedis</taxon>
        <taxon>Fusibacter</taxon>
    </lineage>
</organism>
<name>A0ABS2MPS1_9FIRM</name>
<dbReference type="Pfam" id="PF12958">
    <property type="entry name" value="DUF3847"/>
    <property type="match status" value="1"/>
</dbReference>
<keyword evidence="1" id="KW-0175">Coiled coil</keyword>
<dbReference type="RefSeq" id="WP_204662886.1">
    <property type="nucleotide sequence ID" value="NZ_JAFBDT010000005.1"/>
</dbReference>
<evidence type="ECO:0000313" key="3">
    <source>
        <dbReference type="Proteomes" id="UP000767854"/>
    </source>
</evidence>
<feature type="coiled-coil region" evidence="1">
    <location>
        <begin position="3"/>
        <end position="44"/>
    </location>
</feature>
<reference evidence="2 3" key="1">
    <citation type="submission" date="2021-01" db="EMBL/GenBank/DDBJ databases">
        <title>Genomic Encyclopedia of Type Strains, Phase IV (KMG-IV): sequencing the most valuable type-strain genomes for metagenomic binning, comparative biology and taxonomic classification.</title>
        <authorList>
            <person name="Goeker M."/>
        </authorList>
    </citation>
    <scope>NUCLEOTIDE SEQUENCE [LARGE SCALE GENOMIC DNA]</scope>
    <source>
        <strain evidence="2 3">DSM 24436</strain>
    </source>
</reference>
<gene>
    <name evidence="2" type="ORF">JOC49_000923</name>
</gene>
<evidence type="ECO:0008006" key="4">
    <source>
        <dbReference type="Google" id="ProtNLM"/>
    </source>
</evidence>
<proteinExistence type="predicted"/>
<sequence length="102" mass="11951">MAKKTLVEQIKDTQIELEKVRAEKKQKENQLAKIQKQEREKEHRVRTRRLIQKGAVLESVDPNLAQLNEEQLKACLREIFSNHTVQEVAKNHLLSQQEVDTP</sequence>
<accession>A0ABS2MPS1</accession>
<dbReference type="EMBL" id="JAFBDT010000005">
    <property type="protein sequence ID" value="MBM7561403.1"/>
    <property type="molecule type" value="Genomic_DNA"/>
</dbReference>